<evidence type="ECO:0000256" key="12">
    <source>
        <dbReference type="ARBA" id="ARBA00037847"/>
    </source>
</evidence>
<keyword evidence="7" id="KW-0720">Serine protease</keyword>
<dbReference type="GO" id="GO:0012505">
    <property type="term" value="C:endomembrane system"/>
    <property type="evidence" value="ECO:0007669"/>
    <property type="project" value="UniProtKB-SubCell"/>
</dbReference>
<accession>A0A646QBZ2</accession>
<keyword evidence="6" id="KW-0378">Hydrolase</keyword>
<dbReference type="InterPro" id="IPR050278">
    <property type="entry name" value="Serine_Prot_S9B/DPPIV"/>
</dbReference>
<sequence length="845" mass="96872">MKTLRPLPLHRTRFIKSSYDALTGKGHKHVRKPNQIWNFINHSPRKSSDRSRHFARSKELVATSSSQRNWRGIGIALLVILVVCALIITAVVLLTPGNEGPRVRGERITLDDILQNNFSAKRFNGTWISDYEFAFQNESNALFIYNIRKNNITEVVLNNPFRRVNAADWSLSADRKYILLTHDVLKVFRHSFLAKYTIYDIIKGDYYRLTPNEGIHPPLQYAAWSPKGSAFVMVYKNDIYYKSNPLAETSTRITNTGLDGTVWNGIPDWVYEEEILNSNHALWFSNDGQMLCFATFNDSKVGILSYLWYGSDKSDERYPQIASVRYPKPDTPNPSVTLYVCNASEPEQLLSLTFKSSILQEDHYFTAVRWVNNSHISVIWMNRAQNISLISLCNAPFWYCNESHRVESGKQGWVDLYTPPLFSKTGDKYFVILPAVDGSSGSYPQVARKNVPENTLYFLTHGKWEVTSIEAYDEEMKTIYYIAAPEGKPGQRHLYQIDETKSDDKLGECLTCELDPECLYVNTKFSVENSYFILECLGPGVPKIFLFSTRNNKTRVELNSNSVLEEFILTKAMPQIRTFRVPLSSGYEAHVRLYLPPGLRDEEITTYPLIIEVYAGPGSQSVSEMFKIGLGHYLSSQRDMIYGFIDARGSGFQGNRILFEIYRQLGTVEVQDQVEVTKYLKEHLHFIDNDKVAIWGWSYGGYVTAMIMGMEEKAFNCGISVAPVTNWMNYDSVYTERYMGKPTPQDNQHGYDSSNVMRIASNFKNKKFFLVHGTADDNVHFQQSMLLVKALTKENVIFRTQVYPDESHALSSVRKHLYLSIEEFLNDCFHEDTKEQVGLQTQGTE</sequence>
<dbReference type="GO" id="GO:0004177">
    <property type="term" value="F:aminopeptidase activity"/>
    <property type="evidence" value="ECO:0007669"/>
    <property type="project" value="UniProtKB-KW"/>
</dbReference>
<protein>
    <recommendedName>
        <fullName evidence="13">Venom dipeptidyl peptidase 4</fullName>
    </recommendedName>
</protein>
<evidence type="ECO:0000256" key="11">
    <source>
        <dbReference type="ARBA" id="ARBA00023180"/>
    </source>
</evidence>
<evidence type="ECO:0000256" key="7">
    <source>
        <dbReference type="ARBA" id="ARBA00022825"/>
    </source>
</evidence>
<evidence type="ECO:0000256" key="1">
    <source>
        <dbReference type="ARBA" id="ARBA00004606"/>
    </source>
</evidence>
<dbReference type="InterPro" id="IPR002469">
    <property type="entry name" value="Peptidase_S9B_N"/>
</dbReference>
<evidence type="ECO:0000256" key="3">
    <source>
        <dbReference type="ARBA" id="ARBA00022438"/>
    </source>
</evidence>
<dbReference type="FunFam" id="3.40.50.1820:FF:000003">
    <property type="entry name" value="Dipeptidyl peptidase 4"/>
    <property type="match status" value="1"/>
</dbReference>
<feature type="transmembrane region" description="Helical" evidence="14">
    <location>
        <begin position="73"/>
        <end position="94"/>
    </location>
</feature>
<evidence type="ECO:0000256" key="13">
    <source>
        <dbReference type="ARBA" id="ARBA00072929"/>
    </source>
</evidence>
<dbReference type="Gene3D" id="2.140.10.30">
    <property type="entry name" value="Dipeptidylpeptidase IV, N-terminal domain"/>
    <property type="match status" value="1"/>
</dbReference>
<dbReference type="InterPro" id="IPR029058">
    <property type="entry name" value="AB_hydrolase_fold"/>
</dbReference>
<dbReference type="PANTHER" id="PTHR11731">
    <property type="entry name" value="PROTEASE FAMILY S9B,C DIPEPTIDYL-PEPTIDASE IV-RELATED"/>
    <property type="match status" value="1"/>
</dbReference>
<dbReference type="GO" id="GO:0005886">
    <property type="term" value="C:plasma membrane"/>
    <property type="evidence" value="ECO:0007669"/>
    <property type="project" value="TreeGrafter"/>
</dbReference>
<evidence type="ECO:0000256" key="4">
    <source>
        <dbReference type="ARBA" id="ARBA00022670"/>
    </source>
</evidence>
<dbReference type="InterPro" id="IPR001375">
    <property type="entry name" value="Peptidase_S9_cat"/>
</dbReference>
<comment type="similarity">
    <text evidence="2">Belongs to the peptidase S9B family. DPPIV subfamily.</text>
</comment>
<feature type="domain" description="Peptidase S9 prolyl oligopeptidase catalytic" evidence="15">
    <location>
        <begin position="633"/>
        <end position="830"/>
    </location>
</feature>
<keyword evidence="8" id="KW-0735">Signal-anchor</keyword>
<evidence type="ECO:0000256" key="6">
    <source>
        <dbReference type="ARBA" id="ARBA00022801"/>
    </source>
</evidence>
<keyword evidence="3" id="KW-0031">Aminopeptidase</keyword>
<dbReference type="EMBL" id="GHBY01000006">
    <property type="protein sequence ID" value="MUP40183.1"/>
    <property type="molecule type" value="Transcribed_RNA"/>
</dbReference>
<feature type="domain" description="Dipeptidylpeptidase IV N-terminal" evidence="16">
    <location>
        <begin position="172"/>
        <end position="542"/>
    </location>
</feature>
<dbReference type="Pfam" id="PF00930">
    <property type="entry name" value="DPPIV_N"/>
    <property type="match status" value="1"/>
</dbReference>
<evidence type="ECO:0000256" key="5">
    <source>
        <dbReference type="ARBA" id="ARBA00022692"/>
    </source>
</evidence>
<keyword evidence="11" id="KW-0325">Glycoprotein</keyword>
<dbReference type="Pfam" id="PF00326">
    <property type="entry name" value="Peptidase_S9"/>
    <property type="match status" value="1"/>
</dbReference>
<dbReference type="GO" id="GO:0006508">
    <property type="term" value="P:proteolysis"/>
    <property type="evidence" value="ECO:0007669"/>
    <property type="project" value="UniProtKB-KW"/>
</dbReference>
<evidence type="ECO:0000256" key="2">
    <source>
        <dbReference type="ARBA" id="ARBA00010036"/>
    </source>
</evidence>
<keyword evidence="10 14" id="KW-0472">Membrane</keyword>
<evidence type="ECO:0000256" key="8">
    <source>
        <dbReference type="ARBA" id="ARBA00022968"/>
    </source>
</evidence>
<comment type="subcellular location">
    <subcellularLocation>
        <location evidence="12">Endomembrane system</location>
        <topology evidence="12">Single-pass membrane protein</topology>
    </subcellularLocation>
    <subcellularLocation>
        <location evidence="1">Membrane</location>
        <topology evidence="1">Single-pass type II membrane protein</topology>
    </subcellularLocation>
</comment>
<keyword evidence="9 14" id="KW-1133">Transmembrane helix</keyword>
<dbReference type="AlphaFoldDB" id="A0A646QBZ2"/>
<keyword evidence="5 14" id="KW-0812">Transmembrane</keyword>
<evidence type="ECO:0000256" key="14">
    <source>
        <dbReference type="SAM" id="Phobius"/>
    </source>
</evidence>
<name>A0A646QBZ2_9MYRI</name>
<reference evidence="17" key="1">
    <citation type="submission" date="2018-11" db="EMBL/GenBank/DDBJ databases">
        <title>Venom-gland transcriptomics and venom proteomics of the Florida green centipede (Hemiscolopendra marginata) reveal sex-based variation in a centipede venom.</title>
        <authorList>
            <person name="Nystrom G.S."/>
            <person name="Ward M.J."/>
            <person name="Ellsworth S.A."/>
            <person name="Rokyta D.R."/>
        </authorList>
    </citation>
    <scope>NUCLEOTIDE SEQUENCE</scope>
    <source>
        <tissue evidence="17">Venom gland</tissue>
    </source>
</reference>
<evidence type="ECO:0000256" key="9">
    <source>
        <dbReference type="ARBA" id="ARBA00022989"/>
    </source>
</evidence>
<evidence type="ECO:0000256" key="10">
    <source>
        <dbReference type="ARBA" id="ARBA00023136"/>
    </source>
</evidence>
<dbReference type="GO" id="GO:0008236">
    <property type="term" value="F:serine-type peptidase activity"/>
    <property type="evidence" value="ECO:0007669"/>
    <property type="project" value="UniProtKB-KW"/>
</dbReference>
<dbReference type="PANTHER" id="PTHR11731:SF200">
    <property type="entry name" value="DIPEPTIDYL PEPTIDASE 10, ISOFORM B"/>
    <property type="match status" value="1"/>
</dbReference>
<proteinExistence type="inferred from homology"/>
<dbReference type="Gene3D" id="3.40.50.1820">
    <property type="entry name" value="alpha/beta hydrolase"/>
    <property type="match status" value="1"/>
</dbReference>
<evidence type="ECO:0000259" key="16">
    <source>
        <dbReference type="Pfam" id="PF00930"/>
    </source>
</evidence>
<organism evidence="17">
    <name type="scientific">Hemiscolopendra marginata</name>
    <dbReference type="NCBI Taxonomy" id="943146"/>
    <lineage>
        <taxon>Eukaryota</taxon>
        <taxon>Metazoa</taxon>
        <taxon>Ecdysozoa</taxon>
        <taxon>Arthropoda</taxon>
        <taxon>Myriapoda</taxon>
        <taxon>Chilopoda</taxon>
        <taxon>Pleurostigmophora</taxon>
        <taxon>Scolopendromorpha</taxon>
        <taxon>Scolopendridae</taxon>
        <taxon>Hemiscolopendra</taxon>
    </lineage>
</organism>
<evidence type="ECO:0000259" key="15">
    <source>
        <dbReference type="Pfam" id="PF00326"/>
    </source>
</evidence>
<dbReference type="SUPFAM" id="SSF53474">
    <property type="entry name" value="alpha/beta-Hydrolases"/>
    <property type="match status" value="1"/>
</dbReference>
<dbReference type="GO" id="GO:0008239">
    <property type="term" value="F:dipeptidyl-peptidase activity"/>
    <property type="evidence" value="ECO:0007669"/>
    <property type="project" value="TreeGrafter"/>
</dbReference>
<keyword evidence="4" id="KW-0645">Protease</keyword>
<evidence type="ECO:0000313" key="17">
    <source>
        <dbReference type="EMBL" id="MUP40183.1"/>
    </source>
</evidence>
<dbReference type="SUPFAM" id="SSF82171">
    <property type="entry name" value="DPP6 N-terminal domain-like"/>
    <property type="match status" value="1"/>
</dbReference>